<accession>A0AAV2EHS8</accession>
<feature type="compositionally biased region" description="Low complexity" evidence="1">
    <location>
        <begin position="43"/>
        <end position="53"/>
    </location>
</feature>
<gene>
    <name evidence="2" type="ORF">LTRI10_LOCUS26237</name>
</gene>
<evidence type="ECO:0000313" key="3">
    <source>
        <dbReference type="Proteomes" id="UP001497516"/>
    </source>
</evidence>
<sequence length="430" mass="45527">MAAIDPFASIAELCSLSSSQEEYLLRSRFALEPPPDSPIPFLSDSSQDAASADPRLESTPIRMESLPETPVEENQPEDSPGGGVQATSGGAGDDDDSDKDTVVIGGGSSEEDSAAVDLSRDTYPLFSIEPESESTERIESQDKVILCNSEEPRALDGELGFGDGGVCKPLITVSRNSDKVGGSGISVSEKKWKGLTRCLGLLQSVSEKREGSSSCCRTPLLRTPQSHLGSDPALVVQRSIVSLQKLGSPLKGLATASEKQGGNFSKSTSLQTSQANLGIEPAPVLQRSLKSLEKMGSTTQERKQGPKPVQVGNRLASAIAIERTADGKSEAAQRGSAAKRKLEYVGEGLDSNAAAETNMVETVEHMTMSQGDASVRRSGKRAKEPSRSSPEMAALLGLLNIFAAKEPVRDSKVESMSLIDICKMHGMTFP</sequence>
<name>A0AAV2EHS8_9ROSI</name>
<feature type="region of interest" description="Disordered" evidence="1">
    <location>
        <begin position="370"/>
        <end position="389"/>
    </location>
</feature>
<dbReference type="EMBL" id="OZ034817">
    <property type="protein sequence ID" value="CAL1385075.1"/>
    <property type="molecule type" value="Genomic_DNA"/>
</dbReference>
<proteinExistence type="predicted"/>
<evidence type="ECO:0000313" key="2">
    <source>
        <dbReference type="EMBL" id="CAL1385075.1"/>
    </source>
</evidence>
<dbReference type="PANTHER" id="PTHR38221">
    <property type="entry name" value="BNAA04G14260D PROTEIN"/>
    <property type="match status" value="1"/>
</dbReference>
<protein>
    <submittedName>
        <fullName evidence="2">Uncharacterized protein</fullName>
    </submittedName>
</protein>
<evidence type="ECO:0000256" key="1">
    <source>
        <dbReference type="SAM" id="MobiDB-lite"/>
    </source>
</evidence>
<dbReference type="PANTHER" id="PTHR38221:SF1">
    <property type="entry name" value="OVULE PROTEIN"/>
    <property type="match status" value="1"/>
</dbReference>
<reference evidence="2 3" key="1">
    <citation type="submission" date="2024-04" db="EMBL/GenBank/DDBJ databases">
        <authorList>
            <person name="Fracassetti M."/>
        </authorList>
    </citation>
    <scope>NUCLEOTIDE SEQUENCE [LARGE SCALE GENOMIC DNA]</scope>
</reference>
<dbReference type="AlphaFoldDB" id="A0AAV2EHS8"/>
<organism evidence="2 3">
    <name type="scientific">Linum trigynum</name>
    <dbReference type="NCBI Taxonomy" id="586398"/>
    <lineage>
        <taxon>Eukaryota</taxon>
        <taxon>Viridiplantae</taxon>
        <taxon>Streptophyta</taxon>
        <taxon>Embryophyta</taxon>
        <taxon>Tracheophyta</taxon>
        <taxon>Spermatophyta</taxon>
        <taxon>Magnoliopsida</taxon>
        <taxon>eudicotyledons</taxon>
        <taxon>Gunneridae</taxon>
        <taxon>Pentapetalae</taxon>
        <taxon>rosids</taxon>
        <taxon>fabids</taxon>
        <taxon>Malpighiales</taxon>
        <taxon>Linaceae</taxon>
        <taxon>Linum</taxon>
    </lineage>
</organism>
<feature type="region of interest" description="Disordered" evidence="1">
    <location>
        <begin position="28"/>
        <end position="118"/>
    </location>
</feature>
<dbReference type="Proteomes" id="UP001497516">
    <property type="component" value="Chromosome 4"/>
</dbReference>
<keyword evidence="3" id="KW-1185">Reference proteome</keyword>